<evidence type="ECO:0000259" key="1">
    <source>
        <dbReference type="Pfam" id="PF13392"/>
    </source>
</evidence>
<evidence type="ECO:0000313" key="2">
    <source>
        <dbReference type="EMBL" id="MBA4707544.1"/>
    </source>
</evidence>
<keyword evidence="2" id="KW-0540">Nuclease</keyword>
<dbReference type="Pfam" id="PF13392">
    <property type="entry name" value="HNH_3"/>
    <property type="match status" value="1"/>
</dbReference>
<gene>
    <name evidence="2" type="ORF">H2Z84_03935</name>
</gene>
<reference evidence="2 3" key="1">
    <citation type="submission" date="2020-07" db="EMBL/GenBank/DDBJ databases">
        <title>Draft genome sequence of violacein-producing bacteria and related species.</title>
        <authorList>
            <person name="Wilson H.S."/>
            <person name="De Leon M.E."/>
        </authorList>
    </citation>
    <scope>NUCLEOTIDE SEQUENCE [LARGE SCALE GENOMIC DNA]</scope>
    <source>
        <strain evidence="2 3">HSC-21Su07</strain>
    </source>
</reference>
<dbReference type="SUPFAM" id="SSF54060">
    <property type="entry name" value="His-Me finger endonucleases"/>
    <property type="match status" value="1"/>
</dbReference>
<comment type="caution">
    <text evidence="2">The sequence shown here is derived from an EMBL/GenBank/DDBJ whole genome shotgun (WGS) entry which is preliminary data.</text>
</comment>
<keyword evidence="3" id="KW-1185">Reference proteome</keyword>
<dbReference type="InterPro" id="IPR044925">
    <property type="entry name" value="His-Me_finger_sf"/>
</dbReference>
<keyword evidence="2" id="KW-0378">Hydrolase</keyword>
<dbReference type="RefSeq" id="WP_181834822.1">
    <property type="nucleotide sequence ID" value="NZ_JACERN010000014.1"/>
</dbReference>
<protein>
    <submittedName>
        <fullName evidence="2">HNH endonuclease</fullName>
    </submittedName>
</protein>
<proteinExistence type="predicted"/>
<organism evidence="2 3">
    <name type="scientific">Aquitalea aquatica</name>
    <dbReference type="NCBI Taxonomy" id="3044273"/>
    <lineage>
        <taxon>Bacteria</taxon>
        <taxon>Pseudomonadati</taxon>
        <taxon>Pseudomonadota</taxon>
        <taxon>Betaproteobacteria</taxon>
        <taxon>Neisseriales</taxon>
        <taxon>Chromobacteriaceae</taxon>
        <taxon>Aquitalea</taxon>
    </lineage>
</organism>
<dbReference type="InterPro" id="IPR003615">
    <property type="entry name" value="HNH_nuc"/>
</dbReference>
<dbReference type="AlphaFoldDB" id="A0A838Y9T8"/>
<dbReference type="EMBL" id="JACERN010000014">
    <property type="protein sequence ID" value="MBA4707544.1"/>
    <property type="molecule type" value="Genomic_DNA"/>
</dbReference>
<sequence length="154" mass="17274">MTPYGYCMCGCGQHTQLASKNDRSKGWVRGVPLKYLKGHNVVVNAHANTARAIGNKYLSSHGYVRVTLGSGLREYEHILVAEKALGRKLRNFGRGNPNTEVVHHIDGNKTNNAPSNLLVCTHRYRTELHHRLEHSPAWPEFEKVTRNAKGARHA</sequence>
<dbReference type="Gene3D" id="3.90.75.20">
    <property type="match status" value="1"/>
</dbReference>
<keyword evidence="2" id="KW-0255">Endonuclease</keyword>
<name>A0A838Y9T8_9NEIS</name>
<evidence type="ECO:0000313" key="3">
    <source>
        <dbReference type="Proteomes" id="UP000545606"/>
    </source>
</evidence>
<dbReference type="Proteomes" id="UP000545606">
    <property type="component" value="Unassembled WGS sequence"/>
</dbReference>
<accession>A0A838Y9T8</accession>
<dbReference type="GO" id="GO:0004519">
    <property type="term" value="F:endonuclease activity"/>
    <property type="evidence" value="ECO:0007669"/>
    <property type="project" value="UniProtKB-KW"/>
</dbReference>
<feature type="domain" description="HNH nuclease" evidence="1">
    <location>
        <begin position="92"/>
        <end position="124"/>
    </location>
</feature>